<dbReference type="GO" id="GO:0046103">
    <property type="term" value="P:inosine biosynthetic process"/>
    <property type="evidence" value="ECO:0007669"/>
    <property type="project" value="TreeGrafter"/>
</dbReference>
<comment type="cofactor">
    <cofactor evidence="1">
        <name>Zn(2+)</name>
        <dbReference type="ChEBI" id="CHEBI:29105"/>
    </cofactor>
</comment>
<evidence type="ECO:0000256" key="2">
    <source>
        <dbReference type="ARBA" id="ARBA00006676"/>
    </source>
</evidence>
<feature type="domain" description="Adenosine deaminase" evidence="7">
    <location>
        <begin position="1"/>
        <end position="192"/>
    </location>
</feature>
<dbReference type="PANTHER" id="PTHR11409:SF43">
    <property type="entry name" value="ADENOSINE DEAMINASE"/>
    <property type="match status" value="1"/>
</dbReference>
<evidence type="ECO:0000313" key="8">
    <source>
        <dbReference type="EMBL" id="SVD18740.1"/>
    </source>
</evidence>
<name>A0A382T9B0_9ZZZZ</name>
<dbReference type="GO" id="GO:0006154">
    <property type="term" value="P:adenosine catabolic process"/>
    <property type="evidence" value="ECO:0007669"/>
    <property type="project" value="TreeGrafter"/>
</dbReference>
<dbReference type="EC" id="3.5.4.4" evidence="3"/>
<dbReference type="Pfam" id="PF00962">
    <property type="entry name" value="A_deaminase"/>
    <property type="match status" value="1"/>
</dbReference>
<sequence length="205" mass="23554">CILCCLRHKPLWSFDIVRLCIKYRNNGIVGMDIAGDEQNYSDSLHRSYFAYAHKKNINITAHAGESGGSDNIRSAITNLYAKRIGHGYACSTDNYLMAYLKRNNIHLECCLTSSLKTKSINDINKHPIKTFHKKNMNFSINTDDPSIFNTSFQNVISLAKHTLQLNNDQIYKIMLNSLESSFASRKEKDKIKKILLNNWIKFDKK</sequence>
<dbReference type="GO" id="GO:0009897">
    <property type="term" value="C:external side of plasma membrane"/>
    <property type="evidence" value="ECO:0007669"/>
    <property type="project" value="TreeGrafter"/>
</dbReference>
<dbReference type="SUPFAM" id="SSF51556">
    <property type="entry name" value="Metallo-dependent hydrolases"/>
    <property type="match status" value="1"/>
</dbReference>
<dbReference type="GO" id="GO:0043103">
    <property type="term" value="P:hypoxanthine salvage"/>
    <property type="evidence" value="ECO:0007669"/>
    <property type="project" value="TreeGrafter"/>
</dbReference>
<dbReference type="PROSITE" id="PS00485">
    <property type="entry name" value="A_DEAMINASE"/>
    <property type="match status" value="1"/>
</dbReference>
<gene>
    <name evidence="8" type="ORF">METZ01_LOCUS371594</name>
</gene>
<reference evidence="8" key="1">
    <citation type="submission" date="2018-05" db="EMBL/GenBank/DDBJ databases">
        <authorList>
            <person name="Lanie J.A."/>
            <person name="Ng W.-L."/>
            <person name="Kazmierczak K.M."/>
            <person name="Andrzejewski T.M."/>
            <person name="Davidsen T.M."/>
            <person name="Wayne K.J."/>
            <person name="Tettelin H."/>
            <person name="Glass J.I."/>
            <person name="Rusch D."/>
            <person name="Podicherti R."/>
            <person name="Tsui H.-C.T."/>
            <person name="Winkler M.E."/>
        </authorList>
    </citation>
    <scope>NUCLEOTIDE SEQUENCE</scope>
</reference>
<evidence type="ECO:0000256" key="6">
    <source>
        <dbReference type="ARBA" id="ARBA00022833"/>
    </source>
</evidence>
<feature type="non-terminal residue" evidence="8">
    <location>
        <position position="1"/>
    </location>
</feature>
<accession>A0A382T9B0</accession>
<protein>
    <recommendedName>
        <fullName evidence="3">adenosine deaminase</fullName>
        <ecNumber evidence="3">3.5.4.4</ecNumber>
    </recommendedName>
</protein>
<evidence type="ECO:0000256" key="3">
    <source>
        <dbReference type="ARBA" id="ARBA00012784"/>
    </source>
</evidence>
<dbReference type="GO" id="GO:0004000">
    <property type="term" value="F:adenosine deaminase activity"/>
    <property type="evidence" value="ECO:0007669"/>
    <property type="project" value="TreeGrafter"/>
</dbReference>
<proteinExistence type="inferred from homology"/>
<dbReference type="GO" id="GO:0060169">
    <property type="term" value="P:negative regulation of adenosine receptor signaling pathway"/>
    <property type="evidence" value="ECO:0007669"/>
    <property type="project" value="TreeGrafter"/>
</dbReference>
<evidence type="ECO:0000256" key="5">
    <source>
        <dbReference type="ARBA" id="ARBA00022801"/>
    </source>
</evidence>
<dbReference type="InterPro" id="IPR006330">
    <property type="entry name" value="Ado/ade_deaminase"/>
</dbReference>
<dbReference type="InterPro" id="IPR001365">
    <property type="entry name" value="A_deaminase_dom"/>
</dbReference>
<keyword evidence="6" id="KW-0862">Zinc</keyword>
<comment type="similarity">
    <text evidence="2">Belongs to the metallo-dependent hydrolases superfamily. Adenosine and AMP deaminases family.</text>
</comment>
<dbReference type="EMBL" id="UINC01134909">
    <property type="protein sequence ID" value="SVD18740.1"/>
    <property type="molecule type" value="Genomic_DNA"/>
</dbReference>
<keyword evidence="5" id="KW-0378">Hydrolase</keyword>
<dbReference type="AlphaFoldDB" id="A0A382T9B0"/>
<dbReference type="Gene3D" id="3.20.20.140">
    <property type="entry name" value="Metal-dependent hydrolases"/>
    <property type="match status" value="1"/>
</dbReference>
<dbReference type="InterPro" id="IPR032466">
    <property type="entry name" value="Metal_Hydrolase"/>
</dbReference>
<dbReference type="GO" id="GO:0009168">
    <property type="term" value="P:purine ribonucleoside monophosphate biosynthetic process"/>
    <property type="evidence" value="ECO:0007669"/>
    <property type="project" value="InterPro"/>
</dbReference>
<dbReference type="GO" id="GO:0005829">
    <property type="term" value="C:cytosol"/>
    <property type="evidence" value="ECO:0007669"/>
    <property type="project" value="TreeGrafter"/>
</dbReference>
<dbReference type="GO" id="GO:0046872">
    <property type="term" value="F:metal ion binding"/>
    <property type="evidence" value="ECO:0007669"/>
    <property type="project" value="UniProtKB-KW"/>
</dbReference>
<evidence type="ECO:0000256" key="1">
    <source>
        <dbReference type="ARBA" id="ARBA00001947"/>
    </source>
</evidence>
<dbReference type="InterPro" id="IPR006650">
    <property type="entry name" value="A/AMP_deam_AS"/>
</dbReference>
<organism evidence="8">
    <name type="scientific">marine metagenome</name>
    <dbReference type="NCBI Taxonomy" id="408172"/>
    <lineage>
        <taxon>unclassified sequences</taxon>
        <taxon>metagenomes</taxon>
        <taxon>ecological metagenomes</taxon>
    </lineage>
</organism>
<keyword evidence="4" id="KW-0479">Metal-binding</keyword>
<evidence type="ECO:0000259" key="7">
    <source>
        <dbReference type="Pfam" id="PF00962"/>
    </source>
</evidence>
<dbReference type="PANTHER" id="PTHR11409">
    <property type="entry name" value="ADENOSINE DEAMINASE"/>
    <property type="match status" value="1"/>
</dbReference>
<evidence type="ECO:0000256" key="4">
    <source>
        <dbReference type="ARBA" id="ARBA00022723"/>
    </source>
</evidence>